<organism evidence="2 3">
    <name type="scientific">Desulfurispirillum indicum (strain ATCC BAA-1389 / DSM 22839 / S5)</name>
    <dbReference type="NCBI Taxonomy" id="653733"/>
    <lineage>
        <taxon>Bacteria</taxon>
        <taxon>Pseudomonadati</taxon>
        <taxon>Chrysiogenota</taxon>
        <taxon>Chrysiogenia</taxon>
        <taxon>Chrysiogenales</taxon>
        <taxon>Chrysiogenaceae</taxon>
        <taxon>Desulfurispirillum</taxon>
    </lineage>
</organism>
<dbReference type="HOGENOM" id="CLU_209059_0_0_0"/>
<dbReference type="InterPro" id="IPR008621">
    <property type="entry name" value="Cbb3-typ_cyt_oxidase_comp"/>
</dbReference>
<dbReference type="OrthoDB" id="5397961at2"/>
<evidence type="ECO:0008006" key="4">
    <source>
        <dbReference type="Google" id="ProtNLM"/>
    </source>
</evidence>
<dbReference type="RefSeq" id="WP_013506742.1">
    <property type="nucleotide sequence ID" value="NC_014836.1"/>
</dbReference>
<evidence type="ECO:0000313" key="3">
    <source>
        <dbReference type="Proteomes" id="UP000002572"/>
    </source>
</evidence>
<keyword evidence="1" id="KW-0812">Transmembrane</keyword>
<reference evidence="2 3" key="1">
    <citation type="submission" date="2010-12" db="EMBL/GenBank/DDBJ databases">
        <title>Complete sequence of Desulfurispirillum indicum S5.</title>
        <authorList>
            <consortium name="US DOE Joint Genome Institute"/>
            <person name="Lucas S."/>
            <person name="Copeland A."/>
            <person name="Lapidus A."/>
            <person name="Cheng J.-F."/>
            <person name="Goodwin L."/>
            <person name="Pitluck S."/>
            <person name="Chertkov O."/>
            <person name="Held B."/>
            <person name="Detter J.C."/>
            <person name="Han C."/>
            <person name="Tapia R."/>
            <person name="Land M."/>
            <person name="Hauser L."/>
            <person name="Kyrpides N."/>
            <person name="Ivanova N."/>
            <person name="Mikhailova N."/>
            <person name="Haggblom M."/>
            <person name="Rauschenbach I."/>
            <person name="Bini E."/>
            <person name="Woyke T."/>
        </authorList>
    </citation>
    <scope>NUCLEOTIDE SEQUENCE [LARGE SCALE GENOMIC DNA]</scope>
    <source>
        <strain evidence="3">ATCC BAA-1389 / DSM 22839 / S5</strain>
    </source>
</reference>
<evidence type="ECO:0000313" key="2">
    <source>
        <dbReference type="EMBL" id="ADU66863.1"/>
    </source>
</evidence>
<dbReference type="eggNOG" id="ENOG5033IAH">
    <property type="taxonomic scope" value="Bacteria"/>
</dbReference>
<protein>
    <recommendedName>
        <fullName evidence="4">Cbb3-type cytochrome oxidase component</fullName>
    </recommendedName>
</protein>
<evidence type="ECO:0000256" key="1">
    <source>
        <dbReference type="SAM" id="Phobius"/>
    </source>
</evidence>
<dbReference type="STRING" id="653733.Selin_2143"/>
<sequence length="50" mass="6082">MIWGSIFYLATTFILFGIFVAIVVYTYSRKNRKRLEDPKYRMLDDEDKQE</sequence>
<feature type="transmembrane region" description="Helical" evidence="1">
    <location>
        <begin position="6"/>
        <end position="27"/>
    </location>
</feature>
<dbReference type="EMBL" id="CP002432">
    <property type="protein sequence ID" value="ADU66863.1"/>
    <property type="molecule type" value="Genomic_DNA"/>
</dbReference>
<dbReference type="AlphaFoldDB" id="E6W3A9"/>
<dbReference type="Pfam" id="PF05545">
    <property type="entry name" value="FixQ"/>
    <property type="match status" value="1"/>
</dbReference>
<gene>
    <name evidence="2" type="ordered locus">Selin_2143</name>
</gene>
<dbReference type="InParanoid" id="E6W3A9"/>
<proteinExistence type="predicted"/>
<name>E6W3A9_DESIS</name>
<dbReference type="Proteomes" id="UP000002572">
    <property type="component" value="Chromosome"/>
</dbReference>
<keyword evidence="1" id="KW-1133">Transmembrane helix</keyword>
<keyword evidence="1" id="KW-0472">Membrane</keyword>
<dbReference type="KEGG" id="din:Selin_2143"/>
<keyword evidence="3" id="KW-1185">Reference proteome</keyword>
<accession>E6W3A9</accession>